<protein>
    <submittedName>
        <fullName evidence="1">Uncharacterized protein</fullName>
    </submittedName>
</protein>
<keyword evidence="2" id="KW-1185">Reference proteome</keyword>
<dbReference type="EMBL" id="AJWJ01000005">
    <property type="protein sequence ID" value="KAF2078441.1"/>
    <property type="molecule type" value="Genomic_DNA"/>
</dbReference>
<proteinExistence type="predicted"/>
<evidence type="ECO:0000313" key="1">
    <source>
        <dbReference type="EMBL" id="KAF2078441.1"/>
    </source>
</evidence>
<name>A0A8J4Q254_9MYCE</name>
<gene>
    <name evidence="1" type="ORF">CYY_000308</name>
</gene>
<organism evidence="1 2">
    <name type="scientific">Polysphondylium violaceum</name>
    <dbReference type="NCBI Taxonomy" id="133409"/>
    <lineage>
        <taxon>Eukaryota</taxon>
        <taxon>Amoebozoa</taxon>
        <taxon>Evosea</taxon>
        <taxon>Eumycetozoa</taxon>
        <taxon>Dictyostelia</taxon>
        <taxon>Dictyosteliales</taxon>
        <taxon>Dictyosteliaceae</taxon>
        <taxon>Polysphondylium</taxon>
    </lineage>
</organism>
<sequence length="173" mass="19894">MENLLPEFEAFALIHPTCLATTKHLLQQREYLSKQPLIFEIDIDGWDLNLMDNDYESEQELLSISTNFKPIIYENNNINNNINLNNEINNINNNSHENSNNINNINNNNNDNGFKLIKPKAIHLSKSSNIVTVSIPKVKKDIKKSLKRNNLLSISKMMKNNFYSSSRTELSSS</sequence>
<dbReference type="AlphaFoldDB" id="A0A8J4Q254"/>
<dbReference type="Proteomes" id="UP000695562">
    <property type="component" value="Unassembled WGS sequence"/>
</dbReference>
<reference evidence="1" key="1">
    <citation type="submission" date="2020-01" db="EMBL/GenBank/DDBJ databases">
        <title>Development of genomics and gene disruption for Polysphondylium violaceum indicates a role for the polyketide synthase stlB in stalk morphogenesis.</title>
        <authorList>
            <person name="Narita B."/>
            <person name="Kawabe Y."/>
            <person name="Kin K."/>
            <person name="Saito T."/>
            <person name="Gibbs R."/>
            <person name="Kuspa A."/>
            <person name="Muzny D."/>
            <person name="Queller D."/>
            <person name="Richards S."/>
            <person name="Strassman J."/>
            <person name="Sucgang R."/>
            <person name="Worley K."/>
            <person name="Schaap P."/>
        </authorList>
    </citation>
    <scope>NUCLEOTIDE SEQUENCE</scope>
    <source>
        <strain evidence="1">QSvi11</strain>
    </source>
</reference>
<evidence type="ECO:0000313" key="2">
    <source>
        <dbReference type="Proteomes" id="UP000695562"/>
    </source>
</evidence>
<accession>A0A8J4Q254</accession>
<comment type="caution">
    <text evidence="1">The sequence shown here is derived from an EMBL/GenBank/DDBJ whole genome shotgun (WGS) entry which is preliminary data.</text>
</comment>